<dbReference type="EMBL" id="FQZI01000004">
    <property type="protein sequence ID" value="SHJ00083.1"/>
    <property type="molecule type" value="Genomic_DNA"/>
</dbReference>
<reference evidence="3" key="1">
    <citation type="submission" date="2016-11" db="EMBL/GenBank/DDBJ databases">
        <authorList>
            <person name="Varghese N."/>
            <person name="Submissions S."/>
        </authorList>
    </citation>
    <scope>NUCLEOTIDE SEQUENCE [LARGE SCALE GENOMIC DNA]</scope>
    <source>
        <strain evidence="3">DSM 18829</strain>
    </source>
</reference>
<accession>A0A1M6FR04</accession>
<evidence type="ECO:0000313" key="3">
    <source>
        <dbReference type="Proteomes" id="UP000184488"/>
    </source>
</evidence>
<dbReference type="PANTHER" id="PTHR34203:SF15">
    <property type="entry name" value="SLL1173 PROTEIN"/>
    <property type="match status" value="1"/>
</dbReference>
<organism evidence="2 3">
    <name type="scientific">Flavobacterium terrae</name>
    <dbReference type="NCBI Taxonomy" id="415425"/>
    <lineage>
        <taxon>Bacteria</taxon>
        <taxon>Pseudomonadati</taxon>
        <taxon>Bacteroidota</taxon>
        <taxon>Flavobacteriia</taxon>
        <taxon>Flavobacteriales</taxon>
        <taxon>Flavobacteriaceae</taxon>
        <taxon>Flavobacterium</taxon>
    </lineage>
</organism>
<keyword evidence="3" id="KW-1185">Reference proteome</keyword>
<dbReference type="Pfam" id="PF05050">
    <property type="entry name" value="Methyltransf_21"/>
    <property type="match status" value="1"/>
</dbReference>
<sequence>MLKKIKKVIGYYINREDSGYHNFNISGVTLRGIKGTNRKKVDQDDAWFFELAKNAEHIFDLGSNIGYMSLLAAIQKNNKSILLVDPNPEALARAAQNMIVNGFGHKTKFISAFIGDVDGEKVKFYTVGTGEAGSMFSGHAETAAVINSFYEVEKLTIDTLVSTLNLVPDLIKIDVEGAEFLALNGASKTASLSKTKFFIEMHSPPELPMKENAQLVLNWCSQNNYKAYYLKDAVQLKEADVIASRGKCHLLLLPKDEGYPERLRNIKQGDSLPKMI</sequence>
<dbReference type="GO" id="GO:0032259">
    <property type="term" value="P:methylation"/>
    <property type="evidence" value="ECO:0007669"/>
    <property type="project" value="UniProtKB-KW"/>
</dbReference>
<dbReference type="AlphaFoldDB" id="A0A1M6FR04"/>
<dbReference type="InterPro" id="IPR052514">
    <property type="entry name" value="SAM-dependent_MTase"/>
</dbReference>
<dbReference type="OrthoDB" id="9812600at2"/>
<dbReference type="STRING" id="415425.SAMN05444363_2296"/>
<evidence type="ECO:0000313" key="2">
    <source>
        <dbReference type="EMBL" id="SHJ00083.1"/>
    </source>
</evidence>
<dbReference type="RefSeq" id="WP_073311578.1">
    <property type="nucleotide sequence ID" value="NZ_FQZI01000004.1"/>
</dbReference>
<dbReference type="PANTHER" id="PTHR34203">
    <property type="entry name" value="METHYLTRANSFERASE, FKBM FAMILY PROTEIN"/>
    <property type="match status" value="1"/>
</dbReference>
<dbReference type="InterPro" id="IPR006342">
    <property type="entry name" value="FkbM_mtfrase"/>
</dbReference>
<dbReference type="NCBIfam" id="TIGR01444">
    <property type="entry name" value="fkbM_fam"/>
    <property type="match status" value="1"/>
</dbReference>
<gene>
    <name evidence="2" type="ORF">SAMN05444363_2296</name>
</gene>
<feature type="domain" description="Methyltransferase FkbM" evidence="1">
    <location>
        <begin position="60"/>
        <end position="225"/>
    </location>
</feature>
<dbReference type="Proteomes" id="UP000184488">
    <property type="component" value="Unassembled WGS sequence"/>
</dbReference>
<name>A0A1M6FR04_9FLAO</name>
<dbReference type="InterPro" id="IPR029063">
    <property type="entry name" value="SAM-dependent_MTases_sf"/>
</dbReference>
<evidence type="ECO:0000259" key="1">
    <source>
        <dbReference type="Pfam" id="PF05050"/>
    </source>
</evidence>
<dbReference type="GO" id="GO:0008168">
    <property type="term" value="F:methyltransferase activity"/>
    <property type="evidence" value="ECO:0007669"/>
    <property type="project" value="UniProtKB-KW"/>
</dbReference>
<proteinExistence type="predicted"/>
<keyword evidence="2" id="KW-0808">Transferase</keyword>
<protein>
    <submittedName>
        <fullName evidence="2">Methyltransferase, FkbM family</fullName>
    </submittedName>
</protein>
<keyword evidence="2" id="KW-0489">Methyltransferase</keyword>
<dbReference type="SUPFAM" id="SSF53335">
    <property type="entry name" value="S-adenosyl-L-methionine-dependent methyltransferases"/>
    <property type="match status" value="1"/>
</dbReference>
<dbReference type="Gene3D" id="3.40.50.150">
    <property type="entry name" value="Vaccinia Virus protein VP39"/>
    <property type="match status" value="1"/>
</dbReference>